<dbReference type="EMBL" id="CADCXV010001183">
    <property type="protein sequence ID" value="CAB0042293.1"/>
    <property type="molecule type" value="Genomic_DNA"/>
</dbReference>
<reference evidence="2 3" key="1">
    <citation type="submission" date="2020-02" db="EMBL/GenBank/DDBJ databases">
        <authorList>
            <person name="Ferguson B K."/>
        </authorList>
    </citation>
    <scope>NUCLEOTIDE SEQUENCE [LARGE SCALE GENOMIC DNA]</scope>
</reference>
<dbReference type="Proteomes" id="UP000479190">
    <property type="component" value="Unassembled WGS sequence"/>
</dbReference>
<evidence type="ECO:0000313" key="2">
    <source>
        <dbReference type="EMBL" id="CAB0042293.1"/>
    </source>
</evidence>
<sequence>MCRCTSIVATAALRLYTISKPAAAARLDWKDGNINRLLGRNSKSRPSQPAGTLTYCHAWDSKYSKYRKIAALALWINKQRREKSREKKGRVRNSGNTSSSNSSISDGGLDEFSGAMIKIEGWSKYVHRSVERNIQFLQDLRFISDSDSASDDERYLRFRAERPTSERLPFERLRSVVVISPGSGLYRRYHEELPCSRHPTKPELCVPPARAPRAESPGLRQPIAPRPRGRSLFPYLRENPPIPLHLHRSIKIRQDSSVTSRVRPEIRTPTRSRDVPAKRHLGLAFLPAIEKPPTPSSLRPSAILRLGPPVAPRNPPEVLTPPTSSDVSVRPSCEPISLQSIGRTPTFKTWTEKTRERNWKRKLTQEQKRKNRETQHHSLEIYHYKARSSIFHSRNVPIDRYKQFYDKLFFPGCYNKMDFCCPNRENIVVVTKKFRLSSSIRSFMIDQTLGHLFQSPGRLIRIHAYIEALSHHREIKRKRERQKRERLYAYTLPHLFLCEAC</sequence>
<organism evidence="2 3">
    <name type="scientific">Trichogramma brassicae</name>
    <dbReference type="NCBI Taxonomy" id="86971"/>
    <lineage>
        <taxon>Eukaryota</taxon>
        <taxon>Metazoa</taxon>
        <taxon>Ecdysozoa</taxon>
        <taxon>Arthropoda</taxon>
        <taxon>Hexapoda</taxon>
        <taxon>Insecta</taxon>
        <taxon>Pterygota</taxon>
        <taxon>Neoptera</taxon>
        <taxon>Endopterygota</taxon>
        <taxon>Hymenoptera</taxon>
        <taxon>Apocrita</taxon>
        <taxon>Proctotrupomorpha</taxon>
        <taxon>Chalcidoidea</taxon>
        <taxon>Trichogrammatidae</taxon>
        <taxon>Trichogramma</taxon>
    </lineage>
</organism>
<feature type="region of interest" description="Disordered" evidence="1">
    <location>
        <begin position="83"/>
        <end position="106"/>
    </location>
</feature>
<dbReference type="AlphaFoldDB" id="A0A6H5J482"/>
<name>A0A6H5J482_9HYME</name>
<keyword evidence="3" id="KW-1185">Reference proteome</keyword>
<accession>A0A6H5J482</accession>
<feature type="region of interest" description="Disordered" evidence="1">
    <location>
        <begin position="207"/>
        <end position="234"/>
    </location>
</feature>
<gene>
    <name evidence="2" type="ORF">TBRA_LOCUS13919</name>
</gene>
<proteinExistence type="predicted"/>
<evidence type="ECO:0000313" key="3">
    <source>
        <dbReference type="Proteomes" id="UP000479190"/>
    </source>
</evidence>
<evidence type="ECO:0000256" key="1">
    <source>
        <dbReference type="SAM" id="MobiDB-lite"/>
    </source>
</evidence>
<protein>
    <submittedName>
        <fullName evidence="2">Uncharacterized protein</fullName>
    </submittedName>
</protein>
<feature type="compositionally biased region" description="Low complexity" evidence="1">
    <location>
        <begin position="93"/>
        <end position="106"/>
    </location>
</feature>